<dbReference type="Proteomes" id="UP000015100">
    <property type="component" value="Unassembled WGS sequence"/>
</dbReference>
<organism evidence="2 3">
    <name type="scientific">Dactylellina haptotyla (strain CBS 200.50)</name>
    <name type="common">Nematode-trapping fungus</name>
    <name type="synonym">Monacrosporium haptotylum</name>
    <dbReference type="NCBI Taxonomy" id="1284197"/>
    <lineage>
        <taxon>Eukaryota</taxon>
        <taxon>Fungi</taxon>
        <taxon>Dikarya</taxon>
        <taxon>Ascomycota</taxon>
        <taxon>Pezizomycotina</taxon>
        <taxon>Orbiliomycetes</taxon>
        <taxon>Orbiliales</taxon>
        <taxon>Orbiliaceae</taxon>
        <taxon>Dactylellina</taxon>
    </lineage>
</organism>
<feature type="signal peptide" evidence="1">
    <location>
        <begin position="1"/>
        <end position="19"/>
    </location>
</feature>
<evidence type="ECO:0000313" key="2">
    <source>
        <dbReference type="EMBL" id="EPS45985.1"/>
    </source>
</evidence>
<dbReference type="OMA" id="CCHYVCG"/>
<protein>
    <recommendedName>
        <fullName evidence="4">Hydrophobin</fullName>
    </recommendedName>
</protein>
<evidence type="ECO:0000313" key="3">
    <source>
        <dbReference type="Proteomes" id="UP000015100"/>
    </source>
</evidence>
<dbReference type="AlphaFoldDB" id="S8ASL0"/>
<reference evidence="3" key="2">
    <citation type="submission" date="2013-04" db="EMBL/GenBank/DDBJ databases">
        <title>Genomic mechanisms accounting for the adaptation to parasitism in nematode-trapping fungi.</title>
        <authorList>
            <person name="Ahren D.G."/>
        </authorList>
    </citation>
    <scope>NUCLEOTIDE SEQUENCE [LARGE SCALE GENOMIC DNA]</scope>
    <source>
        <strain evidence="3">CBS 200.50</strain>
    </source>
</reference>
<accession>S8ASL0</accession>
<feature type="chain" id="PRO_5004548731" description="Hydrophobin" evidence="1">
    <location>
        <begin position="20"/>
        <end position="241"/>
    </location>
</feature>
<comment type="caution">
    <text evidence="2">The sequence shown here is derived from an EMBL/GenBank/DDBJ whole genome shotgun (WGS) entry which is preliminary data.</text>
</comment>
<gene>
    <name evidence="2" type="ORF">H072_46</name>
</gene>
<keyword evidence="1" id="KW-0732">Signal</keyword>
<keyword evidence="3" id="KW-1185">Reference proteome</keyword>
<reference evidence="2 3" key="1">
    <citation type="journal article" date="2013" name="PLoS Genet.">
        <title>Genomic mechanisms accounting for the adaptation to parasitism in nematode-trapping fungi.</title>
        <authorList>
            <person name="Meerupati T."/>
            <person name="Andersson K.M."/>
            <person name="Friman E."/>
            <person name="Kumar D."/>
            <person name="Tunlid A."/>
            <person name="Ahren D."/>
        </authorList>
    </citation>
    <scope>NUCLEOTIDE SEQUENCE [LARGE SCALE GENOMIC DNA]</scope>
    <source>
        <strain evidence="2 3">CBS 200.50</strain>
    </source>
</reference>
<evidence type="ECO:0008006" key="4">
    <source>
        <dbReference type="Google" id="ProtNLM"/>
    </source>
</evidence>
<evidence type="ECO:0000256" key="1">
    <source>
        <dbReference type="SAM" id="SignalP"/>
    </source>
</evidence>
<dbReference type="HOGENOM" id="CLU_1151751_0_0_1"/>
<name>S8ASL0_DACHA</name>
<proteinExistence type="predicted"/>
<sequence length="241" mass="24330">MKRFAQLSIISVLAAGAFAQTESTASPTTTSTCAPSVIVPAPLSLESGCPEVDNPCCHYVCGPNGGSPTCYENKVEVDASGTTVDCFYCEPNNVIVNGSISVPVDTFTGRPTSTETATTTGGAASTCAPSVIQPQPLSLESGCPEVDNPCCHYVCGTSGGPPTCYENKVTVDASGAAVDCFYCEPNNIVVNGTLSAPVDTFTGRPTSTQTGIPAPTFSSGASSLAFSGSVAIGLLAALMVS</sequence>
<dbReference type="EMBL" id="AQGS01000001">
    <property type="protein sequence ID" value="EPS45985.1"/>
    <property type="molecule type" value="Genomic_DNA"/>
</dbReference>